<evidence type="ECO:0000313" key="1">
    <source>
        <dbReference type="EMBL" id="TFH98035.1"/>
    </source>
</evidence>
<reference evidence="1 2" key="1">
    <citation type="submission" date="2019-03" db="EMBL/GenBank/DDBJ databases">
        <title>Reclassification of Micrococcus aloeverae and Micrococcus yunnanensis as later heterotypic synonyms of Micrococcus luteus.</title>
        <authorList>
            <person name="Huang C.-H."/>
        </authorList>
    </citation>
    <scope>NUCLEOTIDE SEQUENCE [LARGE SCALE GENOMIC DNA]</scope>
    <source>
        <strain evidence="1 2">BCRC 12151</strain>
    </source>
</reference>
<proteinExistence type="predicted"/>
<evidence type="ECO:0000313" key="2">
    <source>
        <dbReference type="Proteomes" id="UP000297477"/>
    </source>
</evidence>
<organism evidence="1 2">
    <name type="scientific">Micrococcus lylae</name>
    <dbReference type="NCBI Taxonomy" id="1273"/>
    <lineage>
        <taxon>Bacteria</taxon>
        <taxon>Bacillati</taxon>
        <taxon>Actinomycetota</taxon>
        <taxon>Actinomycetes</taxon>
        <taxon>Micrococcales</taxon>
        <taxon>Micrococcaceae</taxon>
        <taxon>Micrococcus</taxon>
    </lineage>
</organism>
<sequence>MEQLRTLLKVERTRLRPDTWQRASQIVERTAELLPQWTELTEGRAAEALVVDDVVCRHLPRRLEAFLAVPDSQKPTAAPELLEQLEQLEQSHLKAVRRLHAVSRIRLESLRAQRGDT</sequence>
<dbReference type="RefSeq" id="WP_067191572.1">
    <property type="nucleotide sequence ID" value="NZ_CP126965.1"/>
</dbReference>
<dbReference type="EMBL" id="SPKT01000026">
    <property type="protein sequence ID" value="TFH98035.1"/>
    <property type="molecule type" value="Genomic_DNA"/>
</dbReference>
<name>A0ABY2JXH5_9MICC</name>
<protein>
    <submittedName>
        <fullName evidence="1">Uncharacterized protein</fullName>
    </submittedName>
</protein>
<gene>
    <name evidence="1" type="ORF">E4A49_10645</name>
</gene>
<keyword evidence="2" id="KW-1185">Reference proteome</keyword>
<comment type="caution">
    <text evidence="1">The sequence shown here is derived from an EMBL/GenBank/DDBJ whole genome shotgun (WGS) entry which is preliminary data.</text>
</comment>
<dbReference type="Proteomes" id="UP000297477">
    <property type="component" value="Unassembled WGS sequence"/>
</dbReference>
<accession>A0ABY2JXH5</accession>